<proteinExistence type="predicted"/>
<dbReference type="AlphaFoldDB" id="A0AAV0G8K7"/>
<keyword evidence="2" id="KW-1185">Reference proteome</keyword>
<organism evidence="1 2">
    <name type="scientific">Cuscuta epithymum</name>
    <dbReference type="NCBI Taxonomy" id="186058"/>
    <lineage>
        <taxon>Eukaryota</taxon>
        <taxon>Viridiplantae</taxon>
        <taxon>Streptophyta</taxon>
        <taxon>Embryophyta</taxon>
        <taxon>Tracheophyta</taxon>
        <taxon>Spermatophyta</taxon>
        <taxon>Magnoliopsida</taxon>
        <taxon>eudicotyledons</taxon>
        <taxon>Gunneridae</taxon>
        <taxon>Pentapetalae</taxon>
        <taxon>asterids</taxon>
        <taxon>lamiids</taxon>
        <taxon>Solanales</taxon>
        <taxon>Convolvulaceae</taxon>
        <taxon>Cuscuteae</taxon>
        <taxon>Cuscuta</taxon>
        <taxon>Cuscuta subgen. Cuscuta</taxon>
    </lineage>
</organism>
<reference evidence="1" key="1">
    <citation type="submission" date="2022-07" db="EMBL/GenBank/DDBJ databases">
        <authorList>
            <person name="Macas J."/>
            <person name="Novak P."/>
            <person name="Neumann P."/>
        </authorList>
    </citation>
    <scope>NUCLEOTIDE SEQUENCE</scope>
</reference>
<dbReference type="Proteomes" id="UP001152523">
    <property type="component" value="Unassembled WGS sequence"/>
</dbReference>
<gene>
    <name evidence="1" type="ORF">CEPIT_LOCUS41061</name>
</gene>
<name>A0AAV0G8K7_9ASTE</name>
<accession>A0AAV0G8K7</accession>
<protein>
    <submittedName>
        <fullName evidence="1">Uncharacterized protein</fullName>
    </submittedName>
</protein>
<sequence length="28" mass="3036">MLALCGTSLNSCMLERPGTINRVINTIN</sequence>
<evidence type="ECO:0000313" key="2">
    <source>
        <dbReference type="Proteomes" id="UP001152523"/>
    </source>
</evidence>
<comment type="caution">
    <text evidence="1">The sequence shown here is derived from an EMBL/GenBank/DDBJ whole genome shotgun (WGS) entry which is preliminary data.</text>
</comment>
<dbReference type="EMBL" id="CAMAPF010001057">
    <property type="protein sequence ID" value="CAH9143937.1"/>
    <property type="molecule type" value="Genomic_DNA"/>
</dbReference>
<evidence type="ECO:0000313" key="1">
    <source>
        <dbReference type="EMBL" id="CAH9143937.1"/>
    </source>
</evidence>